<dbReference type="EMBL" id="VSSQ01145327">
    <property type="protein sequence ID" value="MPN64442.1"/>
    <property type="molecule type" value="Genomic_DNA"/>
</dbReference>
<evidence type="ECO:0000313" key="1">
    <source>
        <dbReference type="EMBL" id="MPN64442.1"/>
    </source>
</evidence>
<organism evidence="1">
    <name type="scientific">bioreactor metagenome</name>
    <dbReference type="NCBI Taxonomy" id="1076179"/>
    <lineage>
        <taxon>unclassified sequences</taxon>
        <taxon>metagenomes</taxon>
        <taxon>ecological metagenomes</taxon>
    </lineage>
</organism>
<accession>A0A645JMB9</accession>
<gene>
    <name evidence="1" type="ORF">SDC9_212214</name>
</gene>
<protein>
    <submittedName>
        <fullName evidence="1">Uncharacterized protein</fullName>
    </submittedName>
</protein>
<comment type="caution">
    <text evidence="1">The sequence shown here is derived from an EMBL/GenBank/DDBJ whole genome shotgun (WGS) entry which is preliminary data.</text>
</comment>
<proteinExistence type="predicted"/>
<dbReference type="AlphaFoldDB" id="A0A645JMB9"/>
<name>A0A645JMB9_9ZZZZ</name>
<sequence length="116" mass="13660">MQQRVKLFRIDHFHRVFLRDHAFRYQVAGDLQGCRGSPFSVSRLEHVKLALFDGEFHILHVFIMLFESIYDLIKLLIGRRIGFLQLIDGLGRPDAGYDVFALRVHQEFTVKLLFSR</sequence>
<reference evidence="1" key="1">
    <citation type="submission" date="2019-08" db="EMBL/GenBank/DDBJ databases">
        <authorList>
            <person name="Kucharzyk K."/>
            <person name="Murdoch R.W."/>
            <person name="Higgins S."/>
            <person name="Loffler F."/>
        </authorList>
    </citation>
    <scope>NUCLEOTIDE SEQUENCE</scope>
</reference>
<dbReference type="AntiFam" id="ANF00162">
    <property type="entry name" value="Shadow ORF (opposite ppdK)"/>
</dbReference>